<reference evidence="2" key="1">
    <citation type="journal article" date="2022" name="Environ. Microbiol.">
        <title>Geoalkalibacter halelectricus SAP #1 sp. nov. possessing extracellular electron transfer and mineral#reducing capabilities from a haloalkaline environment.</title>
        <authorList>
            <person name="Yadav S."/>
            <person name="Singh R."/>
            <person name="Sundharam S.S."/>
            <person name="Chaudhary S."/>
            <person name="Krishnamurthi S."/>
            <person name="Patil S.A."/>
        </authorList>
    </citation>
    <scope>NUCLEOTIDE SEQUENCE</scope>
    <source>
        <strain evidence="2">SAP-1</strain>
    </source>
</reference>
<dbReference type="RefSeq" id="WP_260748675.1">
    <property type="nucleotide sequence ID" value="NZ_CP092109.1"/>
</dbReference>
<protein>
    <recommendedName>
        <fullName evidence="4">Extracellular repeat, HAF family</fullName>
    </recommendedName>
</protein>
<gene>
    <name evidence="2" type="ORF">L9S41_02685</name>
</gene>
<evidence type="ECO:0000313" key="3">
    <source>
        <dbReference type="Proteomes" id="UP001060414"/>
    </source>
</evidence>
<dbReference type="PROSITE" id="PS51257">
    <property type="entry name" value="PROKAR_LIPOPROTEIN"/>
    <property type="match status" value="1"/>
</dbReference>
<proteinExistence type="predicted"/>
<organism evidence="2 3">
    <name type="scientific">Geoalkalibacter halelectricus</name>
    <dbReference type="NCBI Taxonomy" id="2847045"/>
    <lineage>
        <taxon>Bacteria</taxon>
        <taxon>Pseudomonadati</taxon>
        <taxon>Thermodesulfobacteriota</taxon>
        <taxon>Desulfuromonadia</taxon>
        <taxon>Desulfuromonadales</taxon>
        <taxon>Geoalkalibacteraceae</taxon>
        <taxon>Geoalkalibacter</taxon>
    </lineage>
</organism>
<keyword evidence="3" id="KW-1185">Reference proteome</keyword>
<feature type="signal peptide" evidence="1">
    <location>
        <begin position="1"/>
        <end position="22"/>
    </location>
</feature>
<name>A0ABY5ZNU5_9BACT</name>
<evidence type="ECO:0008006" key="4">
    <source>
        <dbReference type="Google" id="ProtNLM"/>
    </source>
</evidence>
<evidence type="ECO:0000256" key="1">
    <source>
        <dbReference type="SAM" id="SignalP"/>
    </source>
</evidence>
<dbReference type="Proteomes" id="UP001060414">
    <property type="component" value="Chromosome"/>
</dbReference>
<dbReference type="EMBL" id="CP092109">
    <property type="protein sequence ID" value="UWZ80318.1"/>
    <property type="molecule type" value="Genomic_DNA"/>
</dbReference>
<evidence type="ECO:0000313" key="2">
    <source>
        <dbReference type="EMBL" id="UWZ80318.1"/>
    </source>
</evidence>
<sequence>MRNHILKILVVLVAAASLTLGGCGGSGSSGPQGSAVETLDTGLTLMPVQDGDPNTSPAVFAVPAAINDGNLIIGSSEIEAGGTLKPVWWQVDADGQVIRADEPLALHPRSLFAAALGLNNNELIVGMAGVDRAAAWAGFDAQPVLLPTLAGGGDTAAFAVNGSGRIVGEAENNAGFFRAVYWQQAGDGTITMQPVLPGVPAEWDAAAYAINNSNTIAGELIDASGISRAAIWRLVGGNYVRLDLPTLADYTHAAALGLNNPAPGEPLLVVGEVAEGIEVRAVAWEVAADGSVSPAIDLGANGLDSRAEAVNDAGLIAGWENDRAVVWEAAVPTRLLNVDSKAFDINNENLAVGRKGNQGFVIRVN</sequence>
<feature type="chain" id="PRO_5047115618" description="Extracellular repeat, HAF family" evidence="1">
    <location>
        <begin position="23"/>
        <end position="365"/>
    </location>
</feature>
<keyword evidence="1" id="KW-0732">Signal</keyword>
<accession>A0ABY5ZNU5</accession>